<dbReference type="AlphaFoldDB" id="A0A0M9FP90"/>
<proteinExistence type="predicted"/>
<gene>
    <name evidence="1" type="ORF">ABB37_10132</name>
</gene>
<dbReference type="Proteomes" id="UP000037923">
    <property type="component" value="Unassembled WGS sequence"/>
</dbReference>
<dbReference type="EMBL" id="LGTL01000047">
    <property type="protein sequence ID" value="KPA73086.1"/>
    <property type="molecule type" value="Genomic_DNA"/>
</dbReference>
<protein>
    <submittedName>
        <fullName evidence="1">Uncharacterized protein</fullName>
    </submittedName>
</protein>
<evidence type="ECO:0000313" key="2">
    <source>
        <dbReference type="Proteomes" id="UP000037923"/>
    </source>
</evidence>
<dbReference type="GeneID" id="26910412"/>
<sequence length="83" mass="9515">MFSISSHVVKDSSVMMLCMKYTVFFSKAQCECLHRATSGRALEYCRASQTLRSFLPCFPSPRCSARRRKATSNEFLTFPFISE</sequence>
<name>A0A0M9FP90_LEPPY</name>
<dbReference type="RefSeq" id="XP_015651525.1">
    <property type="nucleotide sequence ID" value="XM_015809893.1"/>
</dbReference>
<organism evidence="1 2">
    <name type="scientific">Leptomonas pyrrhocoris</name>
    <name type="common">Firebug parasite</name>
    <dbReference type="NCBI Taxonomy" id="157538"/>
    <lineage>
        <taxon>Eukaryota</taxon>
        <taxon>Discoba</taxon>
        <taxon>Euglenozoa</taxon>
        <taxon>Kinetoplastea</taxon>
        <taxon>Metakinetoplastina</taxon>
        <taxon>Trypanosomatida</taxon>
        <taxon>Trypanosomatidae</taxon>
        <taxon>Leishmaniinae</taxon>
        <taxon>Leptomonas</taxon>
    </lineage>
</organism>
<comment type="caution">
    <text evidence="1">The sequence shown here is derived from an EMBL/GenBank/DDBJ whole genome shotgun (WGS) entry which is preliminary data.</text>
</comment>
<evidence type="ECO:0000313" key="1">
    <source>
        <dbReference type="EMBL" id="KPA73086.1"/>
    </source>
</evidence>
<keyword evidence="2" id="KW-1185">Reference proteome</keyword>
<reference evidence="1 2" key="1">
    <citation type="submission" date="2015-07" db="EMBL/GenBank/DDBJ databases">
        <title>High-quality genome of monoxenous trypanosomatid Leptomonas pyrrhocoris.</title>
        <authorList>
            <person name="Flegontov P."/>
            <person name="Butenko A."/>
            <person name="Firsov S."/>
            <person name="Vlcek C."/>
            <person name="Logacheva M.D."/>
            <person name="Field M."/>
            <person name="Filatov D."/>
            <person name="Flegontova O."/>
            <person name="Gerasimov E."/>
            <person name="Jackson A.P."/>
            <person name="Kelly S."/>
            <person name="Opperdoes F."/>
            <person name="O'Reilly A."/>
            <person name="Votypka J."/>
            <person name="Yurchenko V."/>
            <person name="Lukes J."/>
        </authorList>
    </citation>
    <scope>NUCLEOTIDE SEQUENCE [LARGE SCALE GENOMIC DNA]</scope>
    <source>
        <strain evidence="1">H10</strain>
    </source>
</reference>
<accession>A0A0M9FP90</accession>
<dbReference type="VEuPathDB" id="TriTrypDB:LpyrH10_47_0030"/>